<name>A0A4P6Q524_9ACTN</name>
<dbReference type="KEGG" id="strr:EKD16_10890"/>
<evidence type="ECO:0000313" key="2">
    <source>
        <dbReference type="EMBL" id="QBI53964.1"/>
    </source>
</evidence>
<dbReference type="Pfam" id="PF01797">
    <property type="entry name" value="Y1_Tnp"/>
    <property type="match status" value="1"/>
</dbReference>
<evidence type="ECO:0000313" key="3">
    <source>
        <dbReference type="Proteomes" id="UP000292235"/>
    </source>
</evidence>
<feature type="domain" description="Transposase IS200-like" evidence="1">
    <location>
        <begin position="19"/>
        <end position="50"/>
    </location>
</feature>
<dbReference type="Gene3D" id="3.30.70.1290">
    <property type="entry name" value="Transposase IS200-like"/>
    <property type="match status" value="1"/>
</dbReference>
<protein>
    <submittedName>
        <fullName evidence="2">Transposase IS200 like protein</fullName>
    </submittedName>
</protein>
<organism evidence="2 3">
    <name type="scientific">Streptomonospora litoralis</name>
    <dbReference type="NCBI Taxonomy" id="2498135"/>
    <lineage>
        <taxon>Bacteria</taxon>
        <taxon>Bacillati</taxon>
        <taxon>Actinomycetota</taxon>
        <taxon>Actinomycetes</taxon>
        <taxon>Streptosporangiales</taxon>
        <taxon>Nocardiopsidaceae</taxon>
        <taxon>Streptomonospora</taxon>
    </lineage>
</organism>
<dbReference type="EMBL" id="CP036455">
    <property type="protein sequence ID" value="QBI53964.1"/>
    <property type="molecule type" value="Genomic_DNA"/>
</dbReference>
<keyword evidence="3" id="KW-1185">Reference proteome</keyword>
<proteinExistence type="predicted"/>
<reference evidence="2 3" key="1">
    <citation type="submission" date="2019-02" db="EMBL/GenBank/DDBJ databases">
        <authorList>
            <person name="Khodamoradi S."/>
            <person name="Hahnke R.L."/>
            <person name="Kaempfer P."/>
            <person name="Schumann P."/>
            <person name="Rohde M."/>
            <person name="Steinert M."/>
            <person name="Luzhetskyy A."/>
            <person name="Wink J."/>
            <person name="Ruckert C."/>
        </authorList>
    </citation>
    <scope>NUCLEOTIDE SEQUENCE [LARGE SCALE GENOMIC DNA]</scope>
    <source>
        <strain evidence="2 3">M2</strain>
    </source>
</reference>
<sequence length="85" mass="9139">MATDIFAATGAVICAAVNKEIMRSVCADFEVELVEFNGESDHLHPLVGFTSAVNGGALPTTRWPPGVRPLATWFRPLHCPDALEC</sequence>
<dbReference type="GO" id="GO:0006313">
    <property type="term" value="P:DNA transposition"/>
    <property type="evidence" value="ECO:0007669"/>
    <property type="project" value="InterPro"/>
</dbReference>
<accession>A0A4P6Q524</accession>
<dbReference type="InterPro" id="IPR002686">
    <property type="entry name" value="Transposase_17"/>
</dbReference>
<gene>
    <name evidence="2" type="ORF">EKD16_10890</name>
</gene>
<dbReference type="Proteomes" id="UP000292235">
    <property type="component" value="Chromosome"/>
</dbReference>
<dbReference type="SUPFAM" id="SSF143422">
    <property type="entry name" value="Transposase IS200-like"/>
    <property type="match status" value="1"/>
</dbReference>
<dbReference type="GO" id="GO:0003677">
    <property type="term" value="F:DNA binding"/>
    <property type="evidence" value="ECO:0007669"/>
    <property type="project" value="InterPro"/>
</dbReference>
<dbReference type="InterPro" id="IPR036515">
    <property type="entry name" value="Transposase_17_sf"/>
</dbReference>
<dbReference type="GO" id="GO:0004803">
    <property type="term" value="F:transposase activity"/>
    <property type="evidence" value="ECO:0007669"/>
    <property type="project" value="InterPro"/>
</dbReference>
<dbReference type="AlphaFoldDB" id="A0A4P6Q524"/>
<evidence type="ECO:0000259" key="1">
    <source>
        <dbReference type="Pfam" id="PF01797"/>
    </source>
</evidence>